<accession>A0A516RBN5</accession>
<sequence length="123" mass="13102">MRQHIRRSLAVVSASAAAVLALGASPSSAAVHANLYEDYAAGSVSYNPANDVVKVKDLKQDGRSFGVVVFGPATEGRGGHCLVGGKGKTRTCDFNFGSGRVNFEVYTKRGGNHWVVDRFQTRT</sequence>
<gene>
    <name evidence="2" type="ORF">FH965_22910</name>
</gene>
<dbReference type="InterPro" id="IPR006311">
    <property type="entry name" value="TAT_signal"/>
</dbReference>
<proteinExistence type="predicted"/>
<feature type="chain" id="PRO_5022080183" evidence="1">
    <location>
        <begin position="30"/>
        <end position="123"/>
    </location>
</feature>
<dbReference type="AlphaFoldDB" id="A0A516RBN5"/>
<name>A0A516RBN5_STRST</name>
<evidence type="ECO:0000313" key="3">
    <source>
        <dbReference type="Proteomes" id="UP000316806"/>
    </source>
</evidence>
<evidence type="ECO:0000256" key="1">
    <source>
        <dbReference type="SAM" id="SignalP"/>
    </source>
</evidence>
<organism evidence="2 3">
    <name type="scientific">Streptomyces spectabilis</name>
    <dbReference type="NCBI Taxonomy" id="68270"/>
    <lineage>
        <taxon>Bacteria</taxon>
        <taxon>Bacillati</taxon>
        <taxon>Actinomycetota</taxon>
        <taxon>Actinomycetes</taxon>
        <taxon>Kitasatosporales</taxon>
        <taxon>Streptomycetaceae</taxon>
        <taxon>Streptomyces</taxon>
    </lineage>
</organism>
<dbReference type="Proteomes" id="UP000316806">
    <property type="component" value="Chromosome"/>
</dbReference>
<feature type="signal peptide" evidence="1">
    <location>
        <begin position="1"/>
        <end position="29"/>
    </location>
</feature>
<dbReference type="EMBL" id="CP040916">
    <property type="protein sequence ID" value="QDQ13058.1"/>
    <property type="molecule type" value="Genomic_DNA"/>
</dbReference>
<dbReference type="RefSeq" id="WP_144320367.1">
    <property type="nucleotide sequence ID" value="NZ_CP040916.1"/>
</dbReference>
<protein>
    <submittedName>
        <fullName evidence="2">Uncharacterized protein</fullName>
    </submittedName>
</protein>
<keyword evidence="1" id="KW-0732">Signal</keyword>
<evidence type="ECO:0000313" key="2">
    <source>
        <dbReference type="EMBL" id="QDQ13058.1"/>
    </source>
</evidence>
<reference evidence="2 3" key="1">
    <citation type="journal article" date="2019" name="J. Ind. Microbiol. Biotechnol.">
        <title>The complete genomic sequence of Streptomyces spectabilis NRRL-2792 and identification of secondary metabolite biosynthetic gene clusters.</title>
        <authorList>
            <person name="Sinha A."/>
            <person name="Phillips-Salemka S."/>
            <person name="Niraula T.A."/>
            <person name="Short K.A."/>
            <person name="Niraula N.P."/>
        </authorList>
    </citation>
    <scope>NUCLEOTIDE SEQUENCE [LARGE SCALE GENOMIC DNA]</scope>
    <source>
        <strain evidence="2 3">NRRL 2792</strain>
    </source>
</reference>
<dbReference type="PROSITE" id="PS51318">
    <property type="entry name" value="TAT"/>
    <property type="match status" value="1"/>
</dbReference>